<accession>A0ABP0AKZ5</accession>
<organism evidence="3 4">
    <name type="scientific">Pipistrellus nathusii</name>
    <name type="common">Nathusius' pipistrelle</name>
    <dbReference type="NCBI Taxonomy" id="59473"/>
    <lineage>
        <taxon>Eukaryota</taxon>
        <taxon>Metazoa</taxon>
        <taxon>Chordata</taxon>
        <taxon>Craniata</taxon>
        <taxon>Vertebrata</taxon>
        <taxon>Euteleostomi</taxon>
        <taxon>Mammalia</taxon>
        <taxon>Eutheria</taxon>
        <taxon>Laurasiatheria</taxon>
        <taxon>Chiroptera</taxon>
        <taxon>Yangochiroptera</taxon>
        <taxon>Vespertilionidae</taxon>
        <taxon>Pipistrellus</taxon>
    </lineage>
</organism>
<dbReference type="EMBL" id="OY882879">
    <property type="protein sequence ID" value="CAK6450459.1"/>
    <property type="molecule type" value="Genomic_DNA"/>
</dbReference>
<reference evidence="3" key="1">
    <citation type="submission" date="2023-12" db="EMBL/GenBank/DDBJ databases">
        <authorList>
            <person name="Brown T."/>
        </authorList>
    </citation>
    <scope>NUCLEOTIDE SEQUENCE</scope>
</reference>
<evidence type="ECO:0000313" key="3">
    <source>
        <dbReference type="EMBL" id="CAK6450459.1"/>
    </source>
</evidence>
<gene>
    <name evidence="3" type="ORF">MPIPNATIZW_LOCUS18765</name>
</gene>
<name>A0ABP0AKZ5_PIPNA</name>
<sequence length="87" mass="8668">MLLTPLRSILGTSAGAVLAAPNLCPGSRFFFATGPRPRSHYGRHGATSAGGGAVGAGQRGGRGPRTPARPQAPLRPGAPTGAPPFLV</sequence>
<feature type="compositionally biased region" description="Gly residues" evidence="1">
    <location>
        <begin position="48"/>
        <end position="63"/>
    </location>
</feature>
<feature type="chain" id="PRO_5047082825" description="Secreted protein" evidence="2">
    <location>
        <begin position="20"/>
        <end position="87"/>
    </location>
</feature>
<evidence type="ECO:0000256" key="1">
    <source>
        <dbReference type="SAM" id="MobiDB-lite"/>
    </source>
</evidence>
<dbReference type="Proteomes" id="UP001314169">
    <property type="component" value="Chromosome X"/>
</dbReference>
<evidence type="ECO:0000256" key="2">
    <source>
        <dbReference type="SAM" id="SignalP"/>
    </source>
</evidence>
<feature type="region of interest" description="Disordered" evidence="1">
    <location>
        <begin position="35"/>
        <end position="87"/>
    </location>
</feature>
<evidence type="ECO:0008006" key="5">
    <source>
        <dbReference type="Google" id="ProtNLM"/>
    </source>
</evidence>
<feature type="signal peptide" evidence="2">
    <location>
        <begin position="1"/>
        <end position="19"/>
    </location>
</feature>
<keyword evidence="2" id="KW-0732">Signal</keyword>
<evidence type="ECO:0000313" key="4">
    <source>
        <dbReference type="Proteomes" id="UP001314169"/>
    </source>
</evidence>
<keyword evidence="4" id="KW-1185">Reference proteome</keyword>
<proteinExistence type="predicted"/>
<protein>
    <recommendedName>
        <fullName evidence="5">Secreted protein</fullName>
    </recommendedName>
</protein>